<dbReference type="InterPro" id="IPR004107">
    <property type="entry name" value="Integrase_SAM-like_N"/>
</dbReference>
<dbReference type="PANTHER" id="PTHR30349">
    <property type="entry name" value="PHAGE INTEGRASE-RELATED"/>
    <property type="match status" value="1"/>
</dbReference>
<evidence type="ECO:0000259" key="5">
    <source>
        <dbReference type="PROSITE" id="PS51898"/>
    </source>
</evidence>
<evidence type="ECO:0000313" key="8">
    <source>
        <dbReference type="Proteomes" id="UP000240811"/>
    </source>
</evidence>
<dbReference type="PROSITE" id="PS51900">
    <property type="entry name" value="CB"/>
    <property type="match status" value="1"/>
</dbReference>
<gene>
    <name evidence="7" type="ORF">C4617_05440</name>
</gene>
<reference evidence="8" key="1">
    <citation type="submission" date="2018-02" db="EMBL/GenBank/DDBJ databases">
        <title>Genome sequence of Candidatus Liberibacter europaeus.</title>
        <authorList>
            <person name="Frampton R.A."/>
            <person name="Thompson S.M."/>
            <person name="David C."/>
            <person name="Addison S.M."/>
            <person name="Smith G.R."/>
        </authorList>
    </citation>
    <scope>NUCLEOTIDE SEQUENCE [LARGE SCALE GENOMIC DNA]</scope>
</reference>
<dbReference type="InterPro" id="IPR011010">
    <property type="entry name" value="DNA_brk_join_enz"/>
</dbReference>
<keyword evidence="3" id="KW-0233">DNA recombination</keyword>
<dbReference type="EMBL" id="PSQJ01000010">
    <property type="protein sequence ID" value="PTL86093.1"/>
    <property type="molecule type" value="Genomic_DNA"/>
</dbReference>
<evidence type="ECO:0000256" key="2">
    <source>
        <dbReference type="ARBA" id="ARBA00023125"/>
    </source>
</evidence>
<feature type="domain" description="Core-binding (CB)" evidence="6">
    <location>
        <begin position="10"/>
        <end position="102"/>
    </location>
</feature>
<dbReference type="SUPFAM" id="SSF56349">
    <property type="entry name" value="DNA breaking-rejoining enzymes"/>
    <property type="match status" value="1"/>
</dbReference>
<dbReference type="InterPro" id="IPR050090">
    <property type="entry name" value="Tyrosine_recombinase_XerCD"/>
</dbReference>
<evidence type="ECO:0000256" key="3">
    <source>
        <dbReference type="ARBA" id="ARBA00023172"/>
    </source>
</evidence>
<evidence type="ECO:0000313" key="7">
    <source>
        <dbReference type="EMBL" id="PTL86093.1"/>
    </source>
</evidence>
<dbReference type="Gene3D" id="1.10.443.10">
    <property type="entry name" value="Intergrase catalytic core"/>
    <property type="match status" value="1"/>
</dbReference>
<keyword evidence="2 4" id="KW-0238">DNA-binding</keyword>
<comment type="caution">
    <text evidence="7">The sequence shown here is derived from an EMBL/GenBank/DDBJ whole genome shotgun (WGS) entry which is preliminary data.</text>
</comment>
<dbReference type="PROSITE" id="PS51898">
    <property type="entry name" value="TYR_RECOMBINASE"/>
    <property type="match status" value="1"/>
</dbReference>
<keyword evidence="1" id="KW-0229">DNA integration</keyword>
<feature type="domain" description="Tyr recombinase" evidence="5">
    <location>
        <begin position="123"/>
        <end position="308"/>
    </location>
</feature>
<sequence length="324" mass="37158">MNKLHEIVAVELLKECQNWLDSLKIDKGVSKLTLQSYERDIRQFFTFMAFYNDVNKVDLQTIYKLAYTDIRAFIFKRRQHGVDNRSLKRSLSGIKSFLKYLKKHNIIDSTDIINMRILKKSNYLPKPISEKQALDLVNHKLDNISSNSCWVDARDSAILHLLYGCGLRISETLSITPQSITNDQSSLVITGKGNKTRMVPILPLVKTALIKYNELCPFNLEKNVPIFRGIRGAPLNPGVFQRNMRHIRKHLGLCESTTPHTLRHSFATHLLSNGGDLRSIQDLLGHARLSTTQIYTNVNSSKILEIYDKTHPIYNMNNKKDNHG</sequence>
<dbReference type="InterPro" id="IPR044068">
    <property type="entry name" value="CB"/>
</dbReference>
<dbReference type="AlphaFoldDB" id="A0A2T4VWE9"/>
<organism evidence="7 8">
    <name type="scientific">Candidatus Liberibacter europaeus</name>
    <dbReference type="NCBI Taxonomy" id="744859"/>
    <lineage>
        <taxon>Bacteria</taxon>
        <taxon>Pseudomonadati</taxon>
        <taxon>Pseudomonadota</taxon>
        <taxon>Alphaproteobacteria</taxon>
        <taxon>Hyphomicrobiales</taxon>
        <taxon>Rhizobiaceae</taxon>
        <taxon>Liberibacter</taxon>
    </lineage>
</organism>
<dbReference type="InterPro" id="IPR002104">
    <property type="entry name" value="Integrase_catalytic"/>
</dbReference>
<evidence type="ECO:0000256" key="4">
    <source>
        <dbReference type="PROSITE-ProRule" id="PRU01248"/>
    </source>
</evidence>
<evidence type="ECO:0000256" key="1">
    <source>
        <dbReference type="ARBA" id="ARBA00022908"/>
    </source>
</evidence>
<protein>
    <submittedName>
        <fullName evidence="7">Recombinase XerC</fullName>
    </submittedName>
</protein>
<dbReference type="GO" id="GO:0015074">
    <property type="term" value="P:DNA integration"/>
    <property type="evidence" value="ECO:0007669"/>
    <property type="project" value="UniProtKB-KW"/>
</dbReference>
<evidence type="ECO:0000259" key="6">
    <source>
        <dbReference type="PROSITE" id="PS51900"/>
    </source>
</evidence>
<name>A0A2T4VWE9_9HYPH</name>
<dbReference type="GO" id="GO:0006310">
    <property type="term" value="P:DNA recombination"/>
    <property type="evidence" value="ECO:0007669"/>
    <property type="project" value="UniProtKB-KW"/>
</dbReference>
<accession>A0A2T4VWE9</accession>
<dbReference type="GO" id="GO:0003677">
    <property type="term" value="F:DNA binding"/>
    <property type="evidence" value="ECO:0007669"/>
    <property type="project" value="UniProtKB-UniRule"/>
</dbReference>
<dbReference type="InterPro" id="IPR013762">
    <property type="entry name" value="Integrase-like_cat_sf"/>
</dbReference>
<dbReference type="Proteomes" id="UP000240811">
    <property type="component" value="Unassembled WGS sequence"/>
</dbReference>
<dbReference type="Gene3D" id="1.10.150.130">
    <property type="match status" value="1"/>
</dbReference>
<proteinExistence type="predicted"/>
<dbReference type="Pfam" id="PF00589">
    <property type="entry name" value="Phage_integrase"/>
    <property type="match status" value="1"/>
</dbReference>
<dbReference type="Pfam" id="PF02899">
    <property type="entry name" value="Phage_int_SAM_1"/>
    <property type="match status" value="1"/>
</dbReference>
<dbReference type="PANTHER" id="PTHR30349:SF90">
    <property type="entry name" value="TYROSINE RECOMBINASE XERD"/>
    <property type="match status" value="1"/>
</dbReference>
<dbReference type="InterPro" id="IPR010998">
    <property type="entry name" value="Integrase_recombinase_N"/>
</dbReference>